<protein>
    <submittedName>
        <fullName evidence="2">Glyoxalase family protein</fullName>
    </submittedName>
</protein>
<reference evidence="2" key="1">
    <citation type="journal article" date="2012" name="Environ. Microbiol.">
        <title>Genomic content of uncultured Bacteroidetes from contrasting oceanic provinces in the North Atlantic Ocean.</title>
        <authorList>
            <person name="Gomez-Pereira P.R."/>
            <person name="Schuler M."/>
            <person name="Fuchs B.M."/>
            <person name="Bennke C."/>
            <person name="Teeling H."/>
            <person name="Waldmann J."/>
            <person name="Richter M."/>
            <person name="Barbe V."/>
            <person name="Bataille E."/>
            <person name="Glockner F.O."/>
            <person name="Amann R."/>
        </authorList>
    </citation>
    <scope>NUCLEOTIDE SEQUENCE</scope>
</reference>
<reference evidence="2" key="2">
    <citation type="submission" date="2012-02" db="EMBL/GenBank/DDBJ databases">
        <authorList>
            <person name="Genoscope - CEA"/>
        </authorList>
    </citation>
    <scope>NUCLEOTIDE SEQUENCE</scope>
</reference>
<gene>
    <name evidence="2" type="ORF">VIS_S3ATA30024</name>
</gene>
<dbReference type="PROSITE" id="PS51819">
    <property type="entry name" value="VOC"/>
    <property type="match status" value="1"/>
</dbReference>
<sequence>MEVNNHINYIEFKAHDLKKIKTFYTTVFGWTFTDYGPTYTAFSDSGIAGGFEYTDEPIVNGVLVILGHMDLEAIEKKVKEAGGKIVLETFSFPGGRRFHFKDPTGNELAIWSET</sequence>
<organism evidence="2">
    <name type="scientific">uncultured Flavobacteriia bacterium</name>
    <dbReference type="NCBI Taxonomy" id="212695"/>
    <lineage>
        <taxon>Bacteria</taxon>
        <taxon>Pseudomonadati</taxon>
        <taxon>Bacteroidota</taxon>
        <taxon>Flavobacteriia</taxon>
        <taxon>environmental samples</taxon>
    </lineage>
</organism>
<dbReference type="PANTHER" id="PTHR33993">
    <property type="entry name" value="GLYOXALASE-RELATED"/>
    <property type="match status" value="1"/>
</dbReference>
<dbReference type="Gene3D" id="3.10.180.10">
    <property type="entry name" value="2,3-Dihydroxybiphenyl 1,2-Dioxygenase, domain 1"/>
    <property type="match status" value="1"/>
</dbReference>
<dbReference type="AlphaFoldDB" id="H6RDX7"/>
<dbReference type="InterPro" id="IPR004360">
    <property type="entry name" value="Glyas_Fos-R_dOase_dom"/>
</dbReference>
<evidence type="ECO:0000313" key="2">
    <source>
        <dbReference type="EMBL" id="CCF99238.1"/>
    </source>
</evidence>
<dbReference type="Pfam" id="PF00903">
    <property type="entry name" value="Glyoxalase"/>
    <property type="match status" value="1"/>
</dbReference>
<dbReference type="CDD" id="cd07247">
    <property type="entry name" value="SgaA_N_like"/>
    <property type="match status" value="1"/>
</dbReference>
<name>H6RDX7_9BACT</name>
<evidence type="ECO:0000259" key="1">
    <source>
        <dbReference type="PROSITE" id="PS51819"/>
    </source>
</evidence>
<accession>H6RDX7</accession>
<dbReference type="InterPro" id="IPR037523">
    <property type="entry name" value="VOC_core"/>
</dbReference>
<dbReference type="InterPro" id="IPR052164">
    <property type="entry name" value="Anthracycline_SecMetBiosynth"/>
</dbReference>
<dbReference type="PANTHER" id="PTHR33993:SF1">
    <property type="entry name" value="GLYOXALASE FAMILY PROTEIN"/>
    <property type="match status" value="1"/>
</dbReference>
<feature type="domain" description="VOC" evidence="1">
    <location>
        <begin position="6"/>
        <end position="113"/>
    </location>
</feature>
<dbReference type="InterPro" id="IPR029068">
    <property type="entry name" value="Glyas_Bleomycin-R_OHBP_Dase"/>
</dbReference>
<proteinExistence type="predicted"/>
<dbReference type="EMBL" id="FO117574">
    <property type="protein sequence ID" value="CCF99238.1"/>
    <property type="molecule type" value="Genomic_DNA"/>
</dbReference>
<dbReference type="SUPFAM" id="SSF54593">
    <property type="entry name" value="Glyoxalase/Bleomycin resistance protein/Dihydroxybiphenyl dioxygenase"/>
    <property type="match status" value="1"/>
</dbReference>